<name>A0A4S3M373_9FLAO</name>
<gene>
    <name evidence="11" type="primary">tsaE</name>
    <name evidence="11" type="ORF">E7Z59_09860</name>
</gene>
<dbReference type="PANTHER" id="PTHR33540">
    <property type="entry name" value="TRNA THREONYLCARBAMOYLADENOSINE BIOSYNTHESIS PROTEIN TSAE"/>
    <property type="match status" value="1"/>
</dbReference>
<keyword evidence="5" id="KW-0819">tRNA processing</keyword>
<dbReference type="SUPFAM" id="SSF52540">
    <property type="entry name" value="P-loop containing nucleoside triphosphate hydrolases"/>
    <property type="match status" value="1"/>
</dbReference>
<keyword evidence="11" id="KW-0808">Transferase</keyword>
<dbReference type="RefSeq" id="WP_136336150.1">
    <property type="nucleotide sequence ID" value="NZ_SSMC01000002.1"/>
</dbReference>
<dbReference type="NCBIfam" id="TIGR00150">
    <property type="entry name" value="T6A_YjeE"/>
    <property type="match status" value="1"/>
</dbReference>
<evidence type="ECO:0000256" key="4">
    <source>
        <dbReference type="ARBA" id="ARBA00022490"/>
    </source>
</evidence>
<dbReference type="EMBL" id="SSMC01000002">
    <property type="protein sequence ID" value="THD67945.1"/>
    <property type="molecule type" value="Genomic_DNA"/>
</dbReference>
<dbReference type="GO" id="GO:0002949">
    <property type="term" value="P:tRNA threonylcarbamoyladenosine modification"/>
    <property type="evidence" value="ECO:0007669"/>
    <property type="project" value="InterPro"/>
</dbReference>
<keyword evidence="8" id="KW-0067">ATP-binding</keyword>
<organism evidence="11 12">
    <name type="scientific">Robertkochia marina</name>
    <dbReference type="NCBI Taxonomy" id="1227945"/>
    <lineage>
        <taxon>Bacteria</taxon>
        <taxon>Pseudomonadati</taxon>
        <taxon>Bacteroidota</taxon>
        <taxon>Flavobacteriia</taxon>
        <taxon>Flavobacteriales</taxon>
        <taxon>Flavobacteriaceae</taxon>
        <taxon>Robertkochia</taxon>
    </lineage>
</organism>
<dbReference type="GO" id="GO:0046872">
    <property type="term" value="F:metal ion binding"/>
    <property type="evidence" value="ECO:0007669"/>
    <property type="project" value="UniProtKB-KW"/>
</dbReference>
<evidence type="ECO:0000256" key="5">
    <source>
        <dbReference type="ARBA" id="ARBA00022694"/>
    </source>
</evidence>
<keyword evidence="9" id="KW-0460">Magnesium</keyword>
<evidence type="ECO:0000256" key="8">
    <source>
        <dbReference type="ARBA" id="ARBA00022840"/>
    </source>
</evidence>
<comment type="caution">
    <text evidence="11">The sequence shown here is derived from an EMBL/GenBank/DDBJ whole genome shotgun (WGS) entry which is preliminary data.</text>
</comment>
<evidence type="ECO:0000256" key="2">
    <source>
        <dbReference type="ARBA" id="ARBA00007599"/>
    </source>
</evidence>
<comment type="subcellular location">
    <subcellularLocation>
        <location evidence="1">Cytoplasm</location>
    </subcellularLocation>
</comment>
<keyword evidence="4" id="KW-0963">Cytoplasm</keyword>
<evidence type="ECO:0000256" key="10">
    <source>
        <dbReference type="ARBA" id="ARBA00032441"/>
    </source>
</evidence>
<dbReference type="GO" id="GO:0016740">
    <property type="term" value="F:transferase activity"/>
    <property type="evidence" value="ECO:0007669"/>
    <property type="project" value="UniProtKB-KW"/>
</dbReference>
<evidence type="ECO:0000256" key="3">
    <source>
        <dbReference type="ARBA" id="ARBA00019010"/>
    </source>
</evidence>
<dbReference type="InterPro" id="IPR027417">
    <property type="entry name" value="P-loop_NTPase"/>
</dbReference>
<keyword evidence="6" id="KW-0479">Metal-binding</keyword>
<evidence type="ECO:0000256" key="7">
    <source>
        <dbReference type="ARBA" id="ARBA00022741"/>
    </source>
</evidence>
<dbReference type="AlphaFoldDB" id="A0A4S3M373"/>
<comment type="similarity">
    <text evidence="2">Belongs to the TsaE family.</text>
</comment>
<sequence length="135" mass="15394">MRVYSYALNNVKEAIDFILKESPNRIILFKGEMGSGKTTLIKSLVKGLGSDDVVSSPTFSLVNEYRNEEGPIYHFDLYRLEDEEEAYAIGMEEYLDSGAWCFVEWPDKARSILPKNATLIEIKVLLNGKRELHLS</sequence>
<evidence type="ECO:0000313" key="11">
    <source>
        <dbReference type="EMBL" id="THD67945.1"/>
    </source>
</evidence>
<dbReference type="GO" id="GO:0005737">
    <property type="term" value="C:cytoplasm"/>
    <property type="evidence" value="ECO:0007669"/>
    <property type="project" value="UniProtKB-SubCell"/>
</dbReference>
<reference evidence="11 12" key="1">
    <citation type="submission" date="2019-04" db="EMBL/GenBank/DDBJ databases">
        <title>Draft genome sequence of Robertkochia marina CC-AMO-30D.</title>
        <authorList>
            <person name="Hameed A."/>
            <person name="Lin S.-Y."/>
            <person name="Shahina M."/>
            <person name="Lai W.-A."/>
            <person name="Young C.-C."/>
        </authorList>
    </citation>
    <scope>NUCLEOTIDE SEQUENCE [LARGE SCALE GENOMIC DNA]</scope>
    <source>
        <strain evidence="11 12">CC-AMO-30D</strain>
    </source>
</reference>
<dbReference type="Pfam" id="PF02367">
    <property type="entry name" value="TsaE"/>
    <property type="match status" value="1"/>
</dbReference>
<evidence type="ECO:0000256" key="1">
    <source>
        <dbReference type="ARBA" id="ARBA00004496"/>
    </source>
</evidence>
<protein>
    <recommendedName>
        <fullName evidence="3">tRNA threonylcarbamoyladenosine biosynthesis protein TsaE</fullName>
    </recommendedName>
    <alternativeName>
        <fullName evidence="10">t(6)A37 threonylcarbamoyladenosine biosynthesis protein TsaE</fullName>
    </alternativeName>
</protein>
<dbReference type="GO" id="GO:0005524">
    <property type="term" value="F:ATP binding"/>
    <property type="evidence" value="ECO:0007669"/>
    <property type="project" value="UniProtKB-KW"/>
</dbReference>
<evidence type="ECO:0000256" key="9">
    <source>
        <dbReference type="ARBA" id="ARBA00022842"/>
    </source>
</evidence>
<dbReference type="PANTHER" id="PTHR33540:SF2">
    <property type="entry name" value="TRNA THREONYLCARBAMOYLADENOSINE BIOSYNTHESIS PROTEIN TSAE"/>
    <property type="match status" value="1"/>
</dbReference>
<accession>A0A4S3M373</accession>
<evidence type="ECO:0000313" key="12">
    <source>
        <dbReference type="Proteomes" id="UP000305939"/>
    </source>
</evidence>
<dbReference type="Proteomes" id="UP000305939">
    <property type="component" value="Unassembled WGS sequence"/>
</dbReference>
<dbReference type="Gene3D" id="3.40.50.300">
    <property type="entry name" value="P-loop containing nucleotide triphosphate hydrolases"/>
    <property type="match status" value="1"/>
</dbReference>
<dbReference type="InterPro" id="IPR003442">
    <property type="entry name" value="T6A_TsaE"/>
</dbReference>
<keyword evidence="7" id="KW-0547">Nucleotide-binding</keyword>
<evidence type="ECO:0000256" key="6">
    <source>
        <dbReference type="ARBA" id="ARBA00022723"/>
    </source>
</evidence>
<proteinExistence type="inferred from homology"/>
<keyword evidence="12" id="KW-1185">Reference proteome</keyword>